<evidence type="ECO:0000313" key="2">
    <source>
        <dbReference type="Proteomes" id="UP001361239"/>
    </source>
</evidence>
<name>A0ABU8RT66_9SPHN</name>
<evidence type="ECO:0000313" key="1">
    <source>
        <dbReference type="EMBL" id="MEJ5976290.1"/>
    </source>
</evidence>
<keyword evidence="2" id="KW-1185">Reference proteome</keyword>
<proteinExistence type="predicted"/>
<protein>
    <submittedName>
        <fullName evidence="1">Uncharacterized protein</fullName>
    </submittedName>
</protein>
<dbReference type="RefSeq" id="WP_339586206.1">
    <property type="nucleotide sequence ID" value="NZ_JBBHJZ010000001.1"/>
</dbReference>
<comment type="caution">
    <text evidence="1">The sequence shown here is derived from an EMBL/GenBank/DDBJ whole genome shotgun (WGS) entry which is preliminary data.</text>
</comment>
<dbReference type="Proteomes" id="UP001361239">
    <property type="component" value="Unassembled WGS sequence"/>
</dbReference>
<sequence length="96" mass="10180">MPPWLVCLPLNKEGDALVPGVGEGKVEGRAAFFDLSMDGRWGGVISGDHIEVDYSPCACGNRSPSIADNVYRYSDIEGDDKIGCAGTVDAYVRGLS</sequence>
<dbReference type="EMBL" id="JBBHJZ010000001">
    <property type="protein sequence ID" value="MEJ5976290.1"/>
    <property type="molecule type" value="Genomic_DNA"/>
</dbReference>
<gene>
    <name evidence="1" type="ORF">WG901_06570</name>
</gene>
<reference evidence="1 2" key="1">
    <citation type="submission" date="2024-03" db="EMBL/GenBank/DDBJ databases">
        <authorList>
            <person name="Jo J.-H."/>
        </authorList>
    </citation>
    <scope>NUCLEOTIDE SEQUENCE [LARGE SCALE GENOMIC DNA]</scope>
    <source>
        <strain evidence="1 2">PS1R-30</strain>
    </source>
</reference>
<accession>A0ABU8RT66</accession>
<organism evidence="1 2">
    <name type="scientific">Novosphingobium anseongense</name>
    <dbReference type="NCBI Taxonomy" id="3133436"/>
    <lineage>
        <taxon>Bacteria</taxon>
        <taxon>Pseudomonadati</taxon>
        <taxon>Pseudomonadota</taxon>
        <taxon>Alphaproteobacteria</taxon>
        <taxon>Sphingomonadales</taxon>
        <taxon>Sphingomonadaceae</taxon>
        <taxon>Novosphingobium</taxon>
    </lineage>
</organism>